<evidence type="ECO:0000256" key="5">
    <source>
        <dbReference type="ARBA" id="ARBA00022729"/>
    </source>
</evidence>
<keyword evidence="3" id="KW-1003">Cell membrane</keyword>
<organism evidence="11">
    <name type="scientific">Fagus sylvatica</name>
    <name type="common">Beechnut</name>
    <dbReference type="NCBI Taxonomy" id="28930"/>
    <lineage>
        <taxon>Eukaryota</taxon>
        <taxon>Viridiplantae</taxon>
        <taxon>Streptophyta</taxon>
        <taxon>Embryophyta</taxon>
        <taxon>Tracheophyta</taxon>
        <taxon>Spermatophyta</taxon>
        <taxon>Magnoliopsida</taxon>
        <taxon>eudicotyledons</taxon>
        <taxon>Gunneridae</taxon>
        <taxon>Pentapetalae</taxon>
        <taxon>rosids</taxon>
        <taxon>fabids</taxon>
        <taxon>Fagales</taxon>
        <taxon>Fagaceae</taxon>
        <taxon>Fagus</taxon>
    </lineage>
</organism>
<keyword evidence="9" id="KW-1133">Transmembrane helix</keyword>
<evidence type="ECO:0000256" key="8">
    <source>
        <dbReference type="ARBA" id="ARBA00023288"/>
    </source>
</evidence>
<comment type="subcellular location">
    <subcellularLocation>
        <location evidence="1">Cell membrane</location>
        <topology evidence="1">Lipid-anchor</topology>
        <topology evidence="1">GPI-anchor</topology>
    </subcellularLocation>
</comment>
<dbReference type="GO" id="GO:0005886">
    <property type="term" value="C:plasma membrane"/>
    <property type="evidence" value="ECO:0007669"/>
    <property type="project" value="UniProtKB-SubCell"/>
</dbReference>
<dbReference type="InterPro" id="IPR016140">
    <property type="entry name" value="Bifunc_inhib/LTP/seed_store"/>
</dbReference>
<dbReference type="EMBL" id="OIVN01001857">
    <property type="protein sequence ID" value="SPC98311.1"/>
    <property type="molecule type" value="Genomic_DNA"/>
</dbReference>
<keyword evidence="8" id="KW-0449">Lipoprotein</keyword>
<keyword evidence="6" id="KW-1015">Disulfide bond</keyword>
<evidence type="ECO:0000259" key="10">
    <source>
        <dbReference type="Pfam" id="PF14368"/>
    </source>
</evidence>
<keyword evidence="4" id="KW-0336">GPI-anchor</keyword>
<comment type="similarity">
    <text evidence="2">Belongs to the plant LTP family.</text>
</comment>
<keyword evidence="5" id="KW-0732">Signal</keyword>
<proteinExistence type="inferred from homology"/>
<evidence type="ECO:0000256" key="1">
    <source>
        <dbReference type="ARBA" id="ARBA00004609"/>
    </source>
</evidence>
<reference evidence="11" key="1">
    <citation type="submission" date="2018-02" db="EMBL/GenBank/DDBJ databases">
        <authorList>
            <person name="Cohen D.B."/>
            <person name="Kent A.D."/>
        </authorList>
    </citation>
    <scope>NUCLEOTIDE SEQUENCE</scope>
</reference>
<evidence type="ECO:0000256" key="2">
    <source>
        <dbReference type="ARBA" id="ARBA00009748"/>
    </source>
</evidence>
<feature type="domain" description="Bifunctional inhibitor/plant lipid transfer protein/seed storage helical" evidence="10">
    <location>
        <begin position="38"/>
        <end position="80"/>
    </location>
</feature>
<dbReference type="AlphaFoldDB" id="A0A2N9GGA3"/>
<keyword evidence="9" id="KW-0812">Transmembrane</keyword>
<dbReference type="PANTHER" id="PTHR33044">
    <property type="entry name" value="BIFUNCTIONAL INHIBITOR/LIPID-TRANSFER PROTEIN/SEED STORAGE 2S ALBUMIN SUPERFAMILY PROTEIN-RELATED"/>
    <property type="match status" value="1"/>
</dbReference>
<dbReference type="SUPFAM" id="SSF47699">
    <property type="entry name" value="Bifunctional inhibitor/lipid-transfer protein/seed storage 2S albumin"/>
    <property type="match status" value="1"/>
</dbReference>
<evidence type="ECO:0000256" key="9">
    <source>
        <dbReference type="SAM" id="Phobius"/>
    </source>
</evidence>
<feature type="transmembrane region" description="Helical" evidence="9">
    <location>
        <begin position="115"/>
        <end position="132"/>
    </location>
</feature>
<dbReference type="GO" id="GO:0098552">
    <property type="term" value="C:side of membrane"/>
    <property type="evidence" value="ECO:0007669"/>
    <property type="project" value="UniProtKB-KW"/>
</dbReference>
<keyword evidence="9" id="KW-0472">Membrane</keyword>
<gene>
    <name evidence="11" type="ORF">FSB_LOCUS26193</name>
</gene>
<dbReference type="CDD" id="cd00010">
    <property type="entry name" value="AAI_LTSS"/>
    <property type="match status" value="1"/>
</dbReference>
<sequence>MAIRRMQDSANFGPCSSSMGRIQWLNQVAPILLLWSGSQPQCLCEVLSGGASLPGINFNQTQALALPGACNVQTPPISQCNASSPADSPSGGVFKTVPSTGGDTSEGKTTQLKSYLLIFLIFMASYAFTFTTI</sequence>
<keyword evidence="7" id="KW-0325">Glycoprotein</keyword>
<evidence type="ECO:0000256" key="4">
    <source>
        <dbReference type="ARBA" id="ARBA00022622"/>
    </source>
</evidence>
<evidence type="ECO:0000313" key="11">
    <source>
        <dbReference type="EMBL" id="SPC98311.1"/>
    </source>
</evidence>
<dbReference type="Gene3D" id="1.10.110.10">
    <property type="entry name" value="Plant lipid-transfer and hydrophobic proteins"/>
    <property type="match status" value="1"/>
</dbReference>
<protein>
    <recommendedName>
        <fullName evidence="10">Bifunctional inhibitor/plant lipid transfer protein/seed storage helical domain-containing protein</fullName>
    </recommendedName>
</protein>
<accession>A0A2N9GGA3</accession>
<name>A0A2N9GGA3_FAGSY</name>
<dbReference type="InterPro" id="IPR043325">
    <property type="entry name" value="LTSS"/>
</dbReference>
<evidence type="ECO:0000256" key="7">
    <source>
        <dbReference type="ARBA" id="ARBA00023180"/>
    </source>
</evidence>
<evidence type="ECO:0000256" key="6">
    <source>
        <dbReference type="ARBA" id="ARBA00023157"/>
    </source>
</evidence>
<dbReference type="InterPro" id="IPR036312">
    <property type="entry name" value="Bifun_inhib/LTP/seed_sf"/>
</dbReference>
<evidence type="ECO:0000256" key="3">
    <source>
        <dbReference type="ARBA" id="ARBA00022475"/>
    </source>
</evidence>
<dbReference type="Pfam" id="PF14368">
    <property type="entry name" value="LTP_2"/>
    <property type="match status" value="1"/>
</dbReference>